<dbReference type="PANTHER" id="PTHR33452:SF1">
    <property type="entry name" value="INNER MEMBRANE PROTEIN YPHA-RELATED"/>
    <property type="match status" value="1"/>
</dbReference>
<dbReference type="GO" id="GO:0005886">
    <property type="term" value="C:plasma membrane"/>
    <property type="evidence" value="ECO:0007669"/>
    <property type="project" value="UniProtKB-SubCell"/>
</dbReference>
<dbReference type="HOGENOM" id="CLU_058421_3_1_6"/>
<organism evidence="8 10">
    <name type="scientific">Frischella perrara</name>
    <dbReference type="NCBI Taxonomy" id="1267021"/>
    <lineage>
        <taxon>Bacteria</taxon>
        <taxon>Pseudomonadati</taxon>
        <taxon>Pseudomonadota</taxon>
        <taxon>Gammaproteobacteria</taxon>
        <taxon>Orbales</taxon>
        <taxon>Orbaceae</taxon>
        <taxon>Frischella</taxon>
    </lineage>
</organism>
<feature type="transmembrane region" description="Helical" evidence="7">
    <location>
        <begin position="12"/>
        <end position="33"/>
    </location>
</feature>
<evidence type="ECO:0000256" key="2">
    <source>
        <dbReference type="ARBA" id="ARBA00006679"/>
    </source>
</evidence>
<feature type="transmembrane region" description="Helical" evidence="7">
    <location>
        <begin position="39"/>
        <end position="58"/>
    </location>
</feature>
<proteinExistence type="inferred from homology"/>
<sequence>MKKNSSVDLATLIIRIAFGVMYLAHGLTKLLVFTPSGTAAYFTSLGFPALLGYLVIAFEIGGGILLLAGFFTRLIALLAVIEMITISQIHSVNGWTFSNPGGGWEYPAFMAFIALALMFLGSGKLKLNRLFHHNDFNNN</sequence>
<dbReference type="OrthoDB" id="5382961at2"/>
<evidence type="ECO:0000256" key="7">
    <source>
        <dbReference type="SAM" id="Phobius"/>
    </source>
</evidence>
<keyword evidence="3" id="KW-1003">Cell membrane</keyword>
<dbReference type="InterPro" id="IPR032808">
    <property type="entry name" value="DoxX"/>
</dbReference>
<evidence type="ECO:0000313" key="11">
    <source>
        <dbReference type="Proteomes" id="UP000247838"/>
    </source>
</evidence>
<name>A0A0A7S2Q3_FRIPE</name>
<evidence type="ECO:0000256" key="5">
    <source>
        <dbReference type="ARBA" id="ARBA00022989"/>
    </source>
</evidence>
<dbReference type="KEGG" id="fpp:FPB0191_01302"/>
<feature type="transmembrane region" description="Helical" evidence="7">
    <location>
        <begin position="106"/>
        <end position="123"/>
    </location>
</feature>
<dbReference type="Proteomes" id="UP000247838">
    <property type="component" value="Unassembled WGS sequence"/>
</dbReference>
<reference evidence="8 10" key="1">
    <citation type="journal article" date="2014" name="Appl. Environ. Microbiol.">
        <title>Gut symbionts from distinct hosts exhibit genotoxic activity via divergent colibactin biosynthetic pathways.</title>
        <authorList>
            <person name="Engel P."/>
            <person name="Vizcaino M.I."/>
            <person name="Crawford J.M."/>
        </authorList>
    </citation>
    <scope>NUCLEOTIDE SEQUENCE [LARGE SCALE GENOMIC DNA]</scope>
    <source>
        <strain evidence="8 10">PEB0191</strain>
    </source>
</reference>
<feature type="transmembrane region" description="Helical" evidence="7">
    <location>
        <begin position="65"/>
        <end position="86"/>
    </location>
</feature>
<gene>
    <name evidence="9" type="ORF">DKK76_06240</name>
    <name evidence="8" type="ORF">FPB0191_01302</name>
</gene>
<evidence type="ECO:0000256" key="6">
    <source>
        <dbReference type="ARBA" id="ARBA00023136"/>
    </source>
</evidence>
<evidence type="ECO:0000313" key="8">
    <source>
        <dbReference type="EMBL" id="AJA45122.1"/>
    </source>
</evidence>
<evidence type="ECO:0000313" key="9">
    <source>
        <dbReference type="EMBL" id="PXY95375.1"/>
    </source>
</evidence>
<dbReference type="EMBL" id="CP009056">
    <property type="protein sequence ID" value="AJA45122.1"/>
    <property type="molecule type" value="Genomic_DNA"/>
</dbReference>
<keyword evidence="4 7" id="KW-0812">Transmembrane</keyword>
<comment type="similarity">
    <text evidence="2">Belongs to the DoxX family.</text>
</comment>
<dbReference type="EMBL" id="QGLM01000013">
    <property type="protein sequence ID" value="PXY95375.1"/>
    <property type="molecule type" value="Genomic_DNA"/>
</dbReference>
<keyword evidence="10" id="KW-1185">Reference proteome</keyword>
<comment type="subcellular location">
    <subcellularLocation>
        <location evidence="1">Cell membrane</location>
        <topology evidence="1">Multi-pass membrane protein</topology>
    </subcellularLocation>
</comment>
<evidence type="ECO:0000256" key="1">
    <source>
        <dbReference type="ARBA" id="ARBA00004651"/>
    </source>
</evidence>
<evidence type="ECO:0000256" key="4">
    <source>
        <dbReference type="ARBA" id="ARBA00022692"/>
    </source>
</evidence>
<protein>
    <submittedName>
        <fullName evidence="9">DoxX family protein</fullName>
    </submittedName>
    <submittedName>
        <fullName evidence="8">Putative membrane protein</fullName>
    </submittedName>
</protein>
<reference evidence="9 11" key="2">
    <citation type="submission" date="2018-05" db="EMBL/GenBank/DDBJ databases">
        <title>Reference genomes for bee gut microbiota database.</title>
        <authorList>
            <person name="Ellegaard K.M."/>
        </authorList>
    </citation>
    <scope>NUCLEOTIDE SEQUENCE [LARGE SCALE GENOMIC DNA]</scope>
    <source>
        <strain evidence="9 11">ESL0167</strain>
    </source>
</reference>
<dbReference type="InterPro" id="IPR051907">
    <property type="entry name" value="DoxX-like_oxidoreductase"/>
</dbReference>
<accession>A0A0A7S2Q3</accession>
<dbReference type="STRING" id="1267021.FPB0191_01302"/>
<evidence type="ECO:0000256" key="3">
    <source>
        <dbReference type="ARBA" id="ARBA00022475"/>
    </source>
</evidence>
<dbReference type="PANTHER" id="PTHR33452">
    <property type="entry name" value="OXIDOREDUCTASE CATD-RELATED"/>
    <property type="match status" value="1"/>
</dbReference>
<keyword evidence="6 7" id="KW-0472">Membrane</keyword>
<dbReference type="Pfam" id="PF07681">
    <property type="entry name" value="DoxX"/>
    <property type="match status" value="1"/>
</dbReference>
<evidence type="ECO:0000313" key="10">
    <source>
        <dbReference type="Proteomes" id="UP000030901"/>
    </source>
</evidence>
<keyword evidence="5 7" id="KW-1133">Transmembrane helix</keyword>
<dbReference type="AlphaFoldDB" id="A0A0A7S2Q3"/>
<dbReference type="Proteomes" id="UP000030901">
    <property type="component" value="Chromosome"/>
</dbReference>
<dbReference type="RefSeq" id="WP_039104822.1">
    <property type="nucleotide sequence ID" value="NZ_CALYQC010000041.1"/>
</dbReference>